<proteinExistence type="predicted"/>
<reference evidence="2" key="1">
    <citation type="submission" date="2021-01" db="EMBL/GenBank/DDBJ databases">
        <authorList>
            <person name="Corre E."/>
            <person name="Pelletier E."/>
            <person name="Niang G."/>
            <person name="Scheremetjew M."/>
            <person name="Finn R."/>
            <person name="Kale V."/>
            <person name="Holt S."/>
            <person name="Cochrane G."/>
            <person name="Meng A."/>
            <person name="Brown T."/>
            <person name="Cohen L."/>
        </authorList>
    </citation>
    <scope>NUCLEOTIDE SEQUENCE</scope>
    <source>
        <strain evidence="2">Pop2</strain>
    </source>
</reference>
<feature type="transmembrane region" description="Helical" evidence="1">
    <location>
        <begin position="93"/>
        <end position="126"/>
    </location>
</feature>
<feature type="transmembrane region" description="Helical" evidence="1">
    <location>
        <begin position="146"/>
        <end position="169"/>
    </location>
</feature>
<protein>
    <submittedName>
        <fullName evidence="2">Uncharacterized protein</fullName>
    </submittedName>
</protein>
<accession>A0A6U3T1P8</accession>
<keyword evidence="1" id="KW-0472">Membrane</keyword>
<evidence type="ECO:0000256" key="1">
    <source>
        <dbReference type="SAM" id="Phobius"/>
    </source>
</evidence>
<organism evidence="2">
    <name type="scientific">Ditylum brightwellii</name>
    <dbReference type="NCBI Taxonomy" id="49249"/>
    <lineage>
        <taxon>Eukaryota</taxon>
        <taxon>Sar</taxon>
        <taxon>Stramenopiles</taxon>
        <taxon>Ochrophyta</taxon>
        <taxon>Bacillariophyta</taxon>
        <taxon>Mediophyceae</taxon>
        <taxon>Lithodesmiophycidae</taxon>
        <taxon>Lithodesmiales</taxon>
        <taxon>Lithodesmiaceae</taxon>
        <taxon>Ditylum</taxon>
    </lineage>
</organism>
<sequence length="173" mass="19816">MHKIQTCNYFCLDMSVSSTQSHTHTHSIFYNYKNQSAKYKRSTDDEDGMMKFCCWWWYEAGFVALTIVGERLKRMMQSFVLVASMTRRKIEGGVVLIVPPSVHFGYPFSLFLDACFAMSLYPFFVIQKYCNNGIGLECVVRMTTTMFTTSTILSAYTSLIAASSVDIFYAPNH</sequence>
<keyword evidence="1" id="KW-1133">Transmembrane helix</keyword>
<evidence type="ECO:0000313" key="2">
    <source>
        <dbReference type="EMBL" id="CAD9356963.1"/>
    </source>
</evidence>
<gene>
    <name evidence="2" type="ORF">DBRI1063_LOCUS24771</name>
</gene>
<keyword evidence="1" id="KW-0812">Transmembrane</keyword>
<dbReference type="AlphaFoldDB" id="A0A6U3T1P8"/>
<name>A0A6U3T1P8_9STRA</name>
<feature type="transmembrane region" description="Helical" evidence="1">
    <location>
        <begin position="55"/>
        <end position="72"/>
    </location>
</feature>
<dbReference type="EMBL" id="HBGN01038708">
    <property type="protein sequence ID" value="CAD9356963.1"/>
    <property type="molecule type" value="Transcribed_RNA"/>
</dbReference>